<name>A0ABZ2G756_9GAMM</name>
<keyword evidence="1" id="KW-0812">Transmembrane</keyword>
<accession>A0ABZ2G756</accession>
<evidence type="ECO:0000259" key="2">
    <source>
        <dbReference type="Pfam" id="PF00535"/>
    </source>
</evidence>
<evidence type="ECO:0000313" key="3">
    <source>
        <dbReference type="EMBL" id="WWO37633.1"/>
    </source>
</evidence>
<dbReference type="InterPro" id="IPR001173">
    <property type="entry name" value="Glyco_trans_2-like"/>
</dbReference>
<keyword evidence="1" id="KW-0472">Membrane</keyword>
<sequence>MEISIILCCFNSSSRITNTLYHLFDALKCYDGCAEIILVDNNSTDDTANVAKNLLSGPLNITPFKIVEEPKPGLAHARKRGLLSALYDIVLFCDDDNWLLPGYLARINEIFQDQTIAAVGGRGIPVADMPIPEWFFDNLDAYACSLQKTNSALYGAALAIRKRVMCDFYHSEKSSRLVGRTGENLDSGEDNLLCNYVKAQGYTLYAENHTFIHYMDKKRLEPKYLYKLSYSFGVATYTLLNKRKIYKIFYFLIKLLTILPYALFKKNKKVFVLRQIYFIKGFFNMAWNH</sequence>
<dbReference type="Gene3D" id="3.90.550.10">
    <property type="entry name" value="Spore Coat Polysaccharide Biosynthesis Protein SpsA, Chain A"/>
    <property type="match status" value="1"/>
</dbReference>
<evidence type="ECO:0000313" key="4">
    <source>
        <dbReference type="Proteomes" id="UP001379444"/>
    </source>
</evidence>
<proteinExistence type="predicted"/>
<reference evidence="3 4" key="1">
    <citation type="journal article" date="2024" name="Front. Plant Sci.">
        <title>Comprehensive phenomic and genomic studies of the species, Pectobacterium cacticida and proposal for reclassification as Alcorniella cacticida comb. nov.</title>
        <authorList>
            <person name="Jonca J."/>
            <person name="Pirhonen M."/>
            <person name="Waleron M.M."/>
            <person name="Gawor J."/>
            <person name="Mrozik A."/>
            <person name="Smoktunowicz M."/>
            <person name="Waleron K."/>
            <person name="Waleron M."/>
        </authorList>
    </citation>
    <scope>NUCLEOTIDE SEQUENCE [LARGE SCALE GENOMIC DNA]</scope>
    <source>
        <strain evidence="3 4">DPMP6</strain>
    </source>
</reference>
<gene>
    <name evidence="3" type="ORF">QNA12_13880</name>
</gene>
<dbReference type="InterPro" id="IPR050834">
    <property type="entry name" value="Glycosyltransf_2"/>
</dbReference>
<keyword evidence="4" id="KW-1185">Reference proteome</keyword>
<dbReference type="InterPro" id="IPR029044">
    <property type="entry name" value="Nucleotide-diphossugar_trans"/>
</dbReference>
<dbReference type="CDD" id="cd00761">
    <property type="entry name" value="Glyco_tranf_GTA_type"/>
    <property type="match status" value="1"/>
</dbReference>
<dbReference type="PANTHER" id="PTHR43685">
    <property type="entry name" value="GLYCOSYLTRANSFERASE"/>
    <property type="match status" value="1"/>
</dbReference>
<dbReference type="Pfam" id="PF00535">
    <property type="entry name" value="Glycos_transf_2"/>
    <property type="match status" value="1"/>
</dbReference>
<feature type="domain" description="Glycosyltransferase 2-like" evidence="2">
    <location>
        <begin position="4"/>
        <end position="122"/>
    </location>
</feature>
<dbReference type="Proteomes" id="UP001379444">
    <property type="component" value="Chromosome"/>
</dbReference>
<organism evidence="3 4">
    <name type="scientific">Pectobacterium cacticida</name>
    <dbReference type="NCBI Taxonomy" id="69221"/>
    <lineage>
        <taxon>Bacteria</taxon>
        <taxon>Pseudomonadati</taxon>
        <taxon>Pseudomonadota</taxon>
        <taxon>Gammaproteobacteria</taxon>
        <taxon>Enterobacterales</taxon>
        <taxon>Pectobacteriaceae</taxon>
        <taxon>Pectobacterium</taxon>
    </lineage>
</organism>
<dbReference type="PANTHER" id="PTHR43685:SF2">
    <property type="entry name" value="GLYCOSYLTRANSFERASE 2-LIKE DOMAIN-CONTAINING PROTEIN"/>
    <property type="match status" value="1"/>
</dbReference>
<evidence type="ECO:0000256" key="1">
    <source>
        <dbReference type="SAM" id="Phobius"/>
    </source>
</evidence>
<dbReference type="EMBL" id="CP125967">
    <property type="protein sequence ID" value="WWO37633.1"/>
    <property type="molecule type" value="Genomic_DNA"/>
</dbReference>
<protein>
    <submittedName>
        <fullName evidence="3">Glycosyltransferase family 2 protein</fullName>
    </submittedName>
</protein>
<dbReference type="RefSeq" id="WP_264498303.1">
    <property type="nucleotide sequence ID" value="NZ_CP109947.1"/>
</dbReference>
<keyword evidence="1" id="KW-1133">Transmembrane helix</keyword>
<feature type="transmembrane region" description="Helical" evidence="1">
    <location>
        <begin position="246"/>
        <end position="264"/>
    </location>
</feature>
<dbReference type="SUPFAM" id="SSF53448">
    <property type="entry name" value="Nucleotide-diphospho-sugar transferases"/>
    <property type="match status" value="1"/>
</dbReference>